<gene>
    <name evidence="2" type="ORF">K437DRAFT_158118</name>
</gene>
<reference evidence="2 3" key="1">
    <citation type="submission" date="2014-05" db="EMBL/GenBank/DDBJ databases">
        <title>Draft genome sequence of a rare smut relative, Tilletiaria anomala UBC 951.</title>
        <authorList>
            <consortium name="DOE Joint Genome Institute"/>
            <person name="Toome M."/>
            <person name="Kuo A."/>
            <person name="Henrissat B."/>
            <person name="Lipzen A."/>
            <person name="Tritt A."/>
            <person name="Yoshinaga Y."/>
            <person name="Zane M."/>
            <person name="Barry K."/>
            <person name="Grigoriev I.V."/>
            <person name="Spatafora J.W."/>
            <person name="Aimea M.C."/>
        </authorList>
    </citation>
    <scope>NUCLEOTIDE SEQUENCE [LARGE SCALE GENOMIC DNA]</scope>
    <source>
        <strain evidence="2 3">UBC 951</strain>
    </source>
</reference>
<dbReference type="EMBL" id="JMSN01000067">
    <property type="protein sequence ID" value="KDN42742.1"/>
    <property type="molecule type" value="Genomic_DNA"/>
</dbReference>
<evidence type="ECO:0000256" key="1">
    <source>
        <dbReference type="SAM" id="MobiDB-lite"/>
    </source>
</evidence>
<dbReference type="GeneID" id="25261713"/>
<protein>
    <submittedName>
        <fullName evidence="2">Uncharacterized protein</fullName>
    </submittedName>
</protein>
<feature type="region of interest" description="Disordered" evidence="1">
    <location>
        <begin position="476"/>
        <end position="495"/>
    </location>
</feature>
<feature type="region of interest" description="Disordered" evidence="1">
    <location>
        <begin position="1"/>
        <end position="54"/>
    </location>
</feature>
<dbReference type="RefSeq" id="XP_013242166.1">
    <property type="nucleotide sequence ID" value="XM_013386712.1"/>
</dbReference>
<dbReference type="InParanoid" id="A0A066VLX2"/>
<feature type="compositionally biased region" description="Polar residues" evidence="1">
    <location>
        <begin position="172"/>
        <end position="187"/>
    </location>
</feature>
<dbReference type="AlphaFoldDB" id="A0A066VLX2"/>
<organism evidence="2 3">
    <name type="scientific">Tilletiaria anomala (strain ATCC 24038 / CBS 436.72 / UBC 951)</name>
    <dbReference type="NCBI Taxonomy" id="1037660"/>
    <lineage>
        <taxon>Eukaryota</taxon>
        <taxon>Fungi</taxon>
        <taxon>Dikarya</taxon>
        <taxon>Basidiomycota</taxon>
        <taxon>Ustilaginomycotina</taxon>
        <taxon>Exobasidiomycetes</taxon>
        <taxon>Georgefischeriales</taxon>
        <taxon>Tilletiariaceae</taxon>
        <taxon>Tilletiaria</taxon>
    </lineage>
</organism>
<keyword evidence="3" id="KW-1185">Reference proteome</keyword>
<feature type="region of interest" description="Disordered" evidence="1">
    <location>
        <begin position="172"/>
        <end position="307"/>
    </location>
</feature>
<dbReference type="HOGENOM" id="CLU_551172_0_0_1"/>
<feature type="compositionally biased region" description="Basic and acidic residues" evidence="1">
    <location>
        <begin position="1"/>
        <end position="13"/>
    </location>
</feature>
<proteinExistence type="predicted"/>
<sequence>MAATNEERAERLARRSSRQAQPISTSQTSTSNEAAASGTRNRWTQGTSPPPSDATVLTVLRQGDEPMQQTHLAMIRLVQQQIETVQQQTETLSSLVQQQNEILQQRAEASTRLVQQHVETLSRLMQHQEEHSTACTQLRAENEHRFMSMLSAMSSILEALGQRAQETHMVNTARTPSEGHSLQQNARSEPPPVDEPMAAPSRSWDELQPLEGGPDSYDAFVDGTDAPGPPRTTSIPLGDGNLPGRGAVPLSEEQAQVFGGDAPSSEDRQASAYPQTSNEISGEDGGDDDDDEISDNDAEFTSSANDDQSFAHMLRISNEEKTALRLIREESRPDALARVKEAVRPHGHRLYIRRTRGRNSPCLMLCHRGGARAGRTRTNKGSCPFSITLHRADSVWRVHIDNAYHESSLCGQADVLHPRLSLSERDEIERMDEAGVRPQRIRELVNQAREHQGIPPIQKAKTFSNALERYRRQRRLEKSHDMGTFSGGAAANPQT</sequence>
<name>A0A066VLX2_TILAU</name>
<dbReference type="Proteomes" id="UP000027361">
    <property type="component" value="Unassembled WGS sequence"/>
</dbReference>
<comment type="caution">
    <text evidence="2">The sequence shown here is derived from an EMBL/GenBank/DDBJ whole genome shotgun (WGS) entry which is preliminary data.</text>
</comment>
<feature type="compositionally biased region" description="Polar residues" evidence="1">
    <location>
        <begin position="22"/>
        <end position="47"/>
    </location>
</feature>
<evidence type="ECO:0000313" key="2">
    <source>
        <dbReference type="EMBL" id="KDN42742.1"/>
    </source>
</evidence>
<accession>A0A066VLX2</accession>
<feature type="compositionally biased region" description="Acidic residues" evidence="1">
    <location>
        <begin position="281"/>
        <end position="298"/>
    </location>
</feature>
<evidence type="ECO:0000313" key="3">
    <source>
        <dbReference type="Proteomes" id="UP000027361"/>
    </source>
</evidence>